<proteinExistence type="predicted"/>
<keyword evidence="1" id="KW-1133">Transmembrane helix</keyword>
<organism evidence="2 3">
    <name type="scientific">Streptococcus gallinaceus</name>
    <dbReference type="NCBI Taxonomy" id="165758"/>
    <lineage>
        <taxon>Bacteria</taxon>
        <taxon>Bacillati</taxon>
        <taxon>Bacillota</taxon>
        <taxon>Bacilli</taxon>
        <taxon>Lactobacillales</taxon>
        <taxon>Streptococcaceae</taxon>
        <taxon>Streptococcus</taxon>
    </lineage>
</organism>
<dbReference type="NCBIfam" id="TIGR02185">
    <property type="entry name" value="Trep_Strep"/>
    <property type="match status" value="1"/>
</dbReference>
<accession>A0ABV2JI51</accession>
<feature type="transmembrane region" description="Helical" evidence="1">
    <location>
        <begin position="71"/>
        <end position="102"/>
    </location>
</feature>
<feature type="transmembrane region" description="Helical" evidence="1">
    <location>
        <begin position="155"/>
        <end position="181"/>
    </location>
</feature>
<feature type="transmembrane region" description="Helical" evidence="1">
    <location>
        <begin position="41"/>
        <end position="59"/>
    </location>
</feature>
<evidence type="ECO:0000313" key="2">
    <source>
        <dbReference type="EMBL" id="MET3643583.1"/>
    </source>
</evidence>
<evidence type="ECO:0000256" key="1">
    <source>
        <dbReference type="SAM" id="Phobius"/>
    </source>
</evidence>
<feature type="transmembrane region" description="Helical" evidence="1">
    <location>
        <begin position="114"/>
        <end position="134"/>
    </location>
</feature>
<dbReference type="Proteomes" id="UP001549055">
    <property type="component" value="Unassembled WGS sequence"/>
</dbReference>
<reference evidence="2 3" key="1">
    <citation type="submission" date="2024-06" db="EMBL/GenBank/DDBJ databases">
        <title>Genomic Encyclopedia of Type Strains, Phase IV (KMG-IV): sequencing the most valuable type-strain genomes for metagenomic binning, comparative biology and taxonomic classification.</title>
        <authorList>
            <person name="Goeker M."/>
        </authorList>
    </citation>
    <scope>NUCLEOTIDE SEQUENCE [LARGE SCALE GENOMIC DNA]</scope>
    <source>
        <strain evidence="2 3">DSM 15349</strain>
    </source>
</reference>
<dbReference type="RefSeq" id="WP_253362642.1">
    <property type="nucleotide sequence ID" value="NZ_JALJXU010000001.1"/>
</dbReference>
<keyword evidence="1" id="KW-0812">Transmembrane</keyword>
<protein>
    <submittedName>
        <fullName evidence="2">Energy-coupling factor transport system substrate-specific component</fullName>
    </submittedName>
</protein>
<sequence>MKHLHMKDLILTGALSAVYFVGVGLGTLLAFLITRSASTELAPAFAALLCGTIYILLIAKIQKFGAISLMGAVMSLFFFFSGHFLLAVIPSLGCALLADWIASQKNYLSSGLNLLSYVIFSFGNLGPIFLMWVARDAYIEKLLERGKDMDYVNRVMIEFNLGNVSYICGSIILFAIIGGVIGQKLVARHFLTSGLVK</sequence>
<evidence type="ECO:0000313" key="3">
    <source>
        <dbReference type="Proteomes" id="UP001549055"/>
    </source>
</evidence>
<name>A0ABV2JI51_9STRE</name>
<dbReference type="EMBL" id="JBEPMK010000001">
    <property type="protein sequence ID" value="MET3643583.1"/>
    <property type="molecule type" value="Genomic_DNA"/>
</dbReference>
<gene>
    <name evidence="2" type="ORF">ABID27_000200</name>
</gene>
<dbReference type="InterPro" id="IPR011733">
    <property type="entry name" value="CHP02185_IM"/>
</dbReference>
<dbReference type="Pfam" id="PF09605">
    <property type="entry name" value="Trep_Strep"/>
    <property type="match status" value="1"/>
</dbReference>
<keyword evidence="3" id="KW-1185">Reference proteome</keyword>
<keyword evidence="1" id="KW-0472">Membrane</keyword>
<comment type="caution">
    <text evidence="2">The sequence shown here is derived from an EMBL/GenBank/DDBJ whole genome shotgun (WGS) entry which is preliminary data.</text>
</comment>
<feature type="transmembrane region" description="Helical" evidence="1">
    <location>
        <begin position="9"/>
        <end position="35"/>
    </location>
</feature>